<evidence type="ECO:0000256" key="1">
    <source>
        <dbReference type="PROSITE-ProRule" id="PRU00489"/>
    </source>
</evidence>
<dbReference type="FunCoup" id="A0A0L0HFZ9">
    <property type="interactions" value="19"/>
</dbReference>
<reference evidence="3 4" key="1">
    <citation type="submission" date="2009-08" db="EMBL/GenBank/DDBJ databases">
        <title>The Genome Sequence of Spizellomyces punctatus strain DAOM BR117.</title>
        <authorList>
            <consortium name="The Broad Institute Genome Sequencing Platform"/>
            <person name="Russ C."/>
            <person name="Cuomo C."/>
            <person name="Shea T."/>
            <person name="Young S.K."/>
            <person name="Zeng Q."/>
            <person name="Koehrsen M."/>
            <person name="Haas B."/>
            <person name="Borodovsky M."/>
            <person name="Guigo R."/>
            <person name="Alvarado L."/>
            <person name="Berlin A."/>
            <person name="Bochicchio J."/>
            <person name="Borenstein D."/>
            <person name="Chapman S."/>
            <person name="Chen Z."/>
            <person name="Engels R."/>
            <person name="Freedman E."/>
            <person name="Gellesch M."/>
            <person name="Goldberg J."/>
            <person name="Griggs A."/>
            <person name="Gujja S."/>
            <person name="Heiman D."/>
            <person name="Hepburn T."/>
            <person name="Howarth C."/>
            <person name="Jen D."/>
            <person name="Larson L."/>
            <person name="Lewis B."/>
            <person name="Mehta T."/>
            <person name="Park D."/>
            <person name="Pearson M."/>
            <person name="Roberts A."/>
            <person name="Saif S."/>
            <person name="Shenoy N."/>
            <person name="Sisk P."/>
            <person name="Stolte C."/>
            <person name="Sykes S."/>
            <person name="Thomson T."/>
            <person name="Walk T."/>
            <person name="White J."/>
            <person name="Yandava C."/>
            <person name="Burger G."/>
            <person name="Gray M.W."/>
            <person name="Holland P.W.H."/>
            <person name="King N."/>
            <person name="Lang F.B.F."/>
            <person name="Roger A.J."/>
            <person name="Ruiz-Trillo I."/>
            <person name="Lander E."/>
            <person name="Nusbaum C."/>
        </authorList>
    </citation>
    <scope>NUCLEOTIDE SEQUENCE [LARGE SCALE GENOMIC DNA]</scope>
    <source>
        <strain evidence="3 4">DAOM BR117</strain>
    </source>
</reference>
<name>A0A0L0HFZ9_SPIPD</name>
<evidence type="ECO:0000256" key="2">
    <source>
        <dbReference type="SAM" id="MobiDB-lite"/>
    </source>
</evidence>
<proteinExistence type="inferred from homology"/>
<dbReference type="GO" id="GO:0032259">
    <property type="term" value="P:methylation"/>
    <property type="evidence" value="ECO:0007669"/>
    <property type="project" value="InterPro"/>
</dbReference>
<dbReference type="GeneID" id="27688170"/>
<dbReference type="VEuPathDB" id="FungiDB:SPPG_04738"/>
<evidence type="ECO:0000313" key="3">
    <source>
        <dbReference type="EMBL" id="KND00416.1"/>
    </source>
</evidence>
<dbReference type="RefSeq" id="XP_016608455.1">
    <property type="nucleotide sequence ID" value="XM_016752970.1"/>
</dbReference>
<comment type="similarity">
    <text evidence="1">Belongs to the MT-A70-like family.</text>
</comment>
<dbReference type="PROSITE" id="PS00092">
    <property type="entry name" value="N6_MTASE"/>
    <property type="match status" value="1"/>
</dbReference>
<dbReference type="GO" id="GO:0003676">
    <property type="term" value="F:nucleic acid binding"/>
    <property type="evidence" value="ECO:0007669"/>
    <property type="project" value="InterPro"/>
</dbReference>
<evidence type="ECO:0000313" key="4">
    <source>
        <dbReference type="Proteomes" id="UP000053201"/>
    </source>
</evidence>
<dbReference type="STRING" id="645134.A0A0L0HFZ9"/>
<dbReference type="Pfam" id="PF05063">
    <property type="entry name" value="MT-A70"/>
    <property type="match status" value="1"/>
</dbReference>
<accession>A0A0L0HFZ9</accession>
<dbReference type="AlphaFoldDB" id="A0A0L0HFZ9"/>
<sequence length="417" mass="46883">MSQIVYQSDFGWVLRPHLYTLGDAWHWPASAFDVLAPYTARTKQHVSKALPVEQGDAGVDAPNVRKRKRSKQVKSDHVNKQNGINELHSSICHWLSEAHASLVLHSGTFPLPTTAAVADTSSGASIDDLDFIKFRELADIADSSKHALESEETDQACGIVPVDDVSRELDISSLYHQFISNDSDECKTLPVLGHSFIVPPHSVFLMSDLSQAQLLRSLNPFDFILMDPPWPNKSVRRAGKYQEIDIYDLFRLPLKHLIKPGGCLAVWVTNKPKYQRFVRDKLFSACGLAYVAEWYWLKVTLKGEWVVDLDSLHRKPYEVLIIGRAQHASNSHPDPVASLPTRRAICSVPSKHHSRKPLLDDAIAPFLPRDAQKLEIFARNLLPGWTSWGNEVLRFNDVQYLTQTTEGYLAPPPTELG</sequence>
<keyword evidence="4" id="KW-1185">Reference proteome</keyword>
<feature type="region of interest" description="Disordered" evidence="2">
    <location>
        <begin position="53"/>
        <end position="80"/>
    </location>
</feature>
<gene>
    <name evidence="3" type="ORF">SPPG_04738</name>
</gene>
<dbReference type="SUPFAM" id="SSF53335">
    <property type="entry name" value="S-adenosyl-L-methionine-dependent methyltransferases"/>
    <property type="match status" value="1"/>
</dbReference>
<organism evidence="3 4">
    <name type="scientific">Spizellomyces punctatus (strain DAOM BR117)</name>
    <dbReference type="NCBI Taxonomy" id="645134"/>
    <lineage>
        <taxon>Eukaryota</taxon>
        <taxon>Fungi</taxon>
        <taxon>Fungi incertae sedis</taxon>
        <taxon>Chytridiomycota</taxon>
        <taxon>Chytridiomycota incertae sedis</taxon>
        <taxon>Chytridiomycetes</taxon>
        <taxon>Spizellomycetales</taxon>
        <taxon>Spizellomycetaceae</taxon>
        <taxon>Spizellomyces</taxon>
    </lineage>
</organism>
<protein>
    <recommendedName>
        <fullName evidence="5">MT-A70-domain-containing protein</fullName>
    </recommendedName>
</protein>
<dbReference type="GO" id="GO:0008168">
    <property type="term" value="F:methyltransferase activity"/>
    <property type="evidence" value="ECO:0007669"/>
    <property type="project" value="InterPro"/>
</dbReference>
<dbReference type="OMA" id="KCCEDEV"/>
<dbReference type="EMBL" id="KQ257456">
    <property type="protein sequence ID" value="KND00416.1"/>
    <property type="molecule type" value="Genomic_DNA"/>
</dbReference>
<dbReference type="InterPro" id="IPR029063">
    <property type="entry name" value="SAM-dependent_MTases_sf"/>
</dbReference>
<dbReference type="InterPro" id="IPR007757">
    <property type="entry name" value="MT-A70-like"/>
</dbReference>
<dbReference type="OrthoDB" id="61116at2759"/>
<dbReference type="PROSITE" id="PS51143">
    <property type="entry name" value="MT_A70"/>
    <property type="match status" value="1"/>
</dbReference>
<dbReference type="Proteomes" id="UP000053201">
    <property type="component" value="Unassembled WGS sequence"/>
</dbReference>
<evidence type="ECO:0008006" key="5">
    <source>
        <dbReference type="Google" id="ProtNLM"/>
    </source>
</evidence>
<dbReference type="PANTHER" id="PTHR12829:SF4">
    <property type="entry name" value="N(6)-ADENINE-SPECIFIC METHYLTRANSFERASE METTL4"/>
    <property type="match status" value="1"/>
</dbReference>
<dbReference type="PANTHER" id="PTHR12829">
    <property type="entry name" value="N6-ADENOSINE-METHYLTRANSFERASE"/>
    <property type="match status" value="1"/>
</dbReference>
<dbReference type="eggNOG" id="KOG2356">
    <property type="taxonomic scope" value="Eukaryota"/>
</dbReference>
<dbReference type="InterPro" id="IPR002052">
    <property type="entry name" value="DNA_methylase_N6_adenine_CS"/>
</dbReference>
<dbReference type="GO" id="GO:0005634">
    <property type="term" value="C:nucleus"/>
    <property type="evidence" value="ECO:0007669"/>
    <property type="project" value="TreeGrafter"/>
</dbReference>
<dbReference type="InParanoid" id="A0A0L0HFZ9"/>